<dbReference type="Proteomes" id="UP000314011">
    <property type="component" value="Unassembled WGS sequence"/>
</dbReference>
<dbReference type="GO" id="GO:0000166">
    <property type="term" value="F:nucleotide binding"/>
    <property type="evidence" value="ECO:0007669"/>
    <property type="project" value="InterPro"/>
</dbReference>
<protein>
    <submittedName>
        <fullName evidence="5">Gfo/Idh/MocA family oxidoreductase</fullName>
    </submittedName>
</protein>
<dbReference type="EMBL" id="VFFF01000001">
    <property type="protein sequence ID" value="TNY33040.1"/>
    <property type="molecule type" value="Genomic_DNA"/>
</dbReference>
<dbReference type="Pfam" id="PF01408">
    <property type="entry name" value="GFO_IDH_MocA"/>
    <property type="match status" value="1"/>
</dbReference>
<dbReference type="Gene3D" id="3.30.360.10">
    <property type="entry name" value="Dihydrodipicolinate Reductase, domain 2"/>
    <property type="match status" value="1"/>
</dbReference>
<dbReference type="InterPro" id="IPR036291">
    <property type="entry name" value="NAD(P)-bd_dom_sf"/>
</dbReference>
<evidence type="ECO:0000313" key="5">
    <source>
        <dbReference type="EMBL" id="TNY33040.1"/>
    </source>
</evidence>
<feature type="domain" description="Gfo/Idh/MocA-like oxidoreductase N-terminal" evidence="3">
    <location>
        <begin position="5"/>
        <end position="117"/>
    </location>
</feature>
<dbReference type="Gene3D" id="3.40.50.720">
    <property type="entry name" value="NAD(P)-binding Rossmann-like Domain"/>
    <property type="match status" value="1"/>
</dbReference>
<dbReference type="PANTHER" id="PTHR43818:SF11">
    <property type="entry name" value="BCDNA.GH03377"/>
    <property type="match status" value="1"/>
</dbReference>
<evidence type="ECO:0000313" key="6">
    <source>
        <dbReference type="Proteomes" id="UP000314011"/>
    </source>
</evidence>
<dbReference type="OrthoDB" id="9776544at2"/>
<dbReference type="SUPFAM" id="SSF55347">
    <property type="entry name" value="Glyceraldehyde-3-phosphate dehydrogenase-like, C-terminal domain"/>
    <property type="match status" value="1"/>
</dbReference>
<feature type="region of interest" description="Disordered" evidence="2">
    <location>
        <begin position="348"/>
        <end position="367"/>
    </location>
</feature>
<dbReference type="AlphaFoldDB" id="A0A5C5GEV4"/>
<accession>A0A5C5GEV4</accession>
<feature type="domain" description="GFO/IDH/MocA-like oxidoreductase" evidence="4">
    <location>
        <begin position="129"/>
        <end position="263"/>
    </location>
</feature>
<name>A0A5C5GEV4_9RHOB</name>
<evidence type="ECO:0000256" key="2">
    <source>
        <dbReference type="SAM" id="MobiDB-lite"/>
    </source>
</evidence>
<dbReference type="PANTHER" id="PTHR43818">
    <property type="entry name" value="BCDNA.GH03377"/>
    <property type="match status" value="1"/>
</dbReference>
<comment type="caution">
    <text evidence="5">The sequence shown here is derived from an EMBL/GenBank/DDBJ whole genome shotgun (WGS) entry which is preliminary data.</text>
</comment>
<gene>
    <name evidence="5" type="ORF">FHY64_07110</name>
</gene>
<keyword evidence="6" id="KW-1185">Reference proteome</keyword>
<dbReference type="RefSeq" id="WP_140193723.1">
    <property type="nucleotide sequence ID" value="NZ_CP065915.1"/>
</dbReference>
<dbReference type="Pfam" id="PF22725">
    <property type="entry name" value="GFO_IDH_MocA_C3"/>
    <property type="match status" value="1"/>
</dbReference>
<proteinExistence type="predicted"/>
<evidence type="ECO:0000259" key="4">
    <source>
        <dbReference type="Pfam" id="PF22725"/>
    </source>
</evidence>
<dbReference type="InterPro" id="IPR050463">
    <property type="entry name" value="Gfo/Idh/MocA_oxidrdct_glycsds"/>
</dbReference>
<evidence type="ECO:0000256" key="1">
    <source>
        <dbReference type="ARBA" id="ARBA00023002"/>
    </source>
</evidence>
<keyword evidence="1" id="KW-0560">Oxidoreductase</keyword>
<dbReference type="SUPFAM" id="SSF51735">
    <property type="entry name" value="NAD(P)-binding Rossmann-fold domains"/>
    <property type="match status" value="1"/>
</dbReference>
<dbReference type="InterPro" id="IPR055170">
    <property type="entry name" value="GFO_IDH_MocA-like_dom"/>
</dbReference>
<reference evidence="5 6" key="1">
    <citation type="submission" date="2019-06" db="EMBL/GenBank/DDBJ databases">
        <title>Genome of new Rhodobacteraceae sp. SM1903.</title>
        <authorList>
            <person name="Ren X."/>
        </authorList>
    </citation>
    <scope>NUCLEOTIDE SEQUENCE [LARGE SCALE GENOMIC DNA]</scope>
    <source>
        <strain evidence="5 6">SM1903</strain>
    </source>
</reference>
<organism evidence="5 6">
    <name type="scientific">Pelagovum pacificum</name>
    <dbReference type="NCBI Taxonomy" id="2588711"/>
    <lineage>
        <taxon>Bacteria</taxon>
        <taxon>Pseudomonadati</taxon>
        <taxon>Pseudomonadota</taxon>
        <taxon>Alphaproteobacteria</taxon>
        <taxon>Rhodobacterales</taxon>
        <taxon>Paracoccaceae</taxon>
        <taxon>Pelagovum</taxon>
    </lineage>
</organism>
<dbReference type="GO" id="GO:0016491">
    <property type="term" value="F:oxidoreductase activity"/>
    <property type="evidence" value="ECO:0007669"/>
    <property type="project" value="UniProtKB-KW"/>
</dbReference>
<evidence type="ECO:0000259" key="3">
    <source>
        <dbReference type="Pfam" id="PF01408"/>
    </source>
</evidence>
<sequence length="367" mass="39153">MDKVGIGIIGLGNISAAYFKAAKNFPILDIVAVADLNHELAKAKGAEYGVRAVPLEEIYEDPEVEIILNLTIPRAHVEVGLAAIGSGRHVYSEKPLGIDFTEAKRLIDAASYANLRVGCAPDTFLGGSHQAARALVDDGAIGAPVGGSATMVSPGHERWHPSPAFYYDHGGGPMLDMGPYYITDLVNLLGPVARVSGFAKTPRATRTITSEPLNGQEIEVKVPTHIAGMMEFKNGAVVQITMTFDVEGTRHPNIELWGTEGAMVVPDPNRFDGAPVLLPARGEWTEQTVTLPFADGNYRSLGLADMAHAIREGRPHRANGAMALHVLEVMEGIGRASDEGRVLEMTTTCDRPDPLSASRIDTGGDTT</sequence>
<dbReference type="InterPro" id="IPR000683">
    <property type="entry name" value="Gfo/Idh/MocA-like_OxRdtase_N"/>
</dbReference>